<keyword evidence="1" id="KW-0540">Nuclease</keyword>
<gene>
    <name evidence="11" type="ORF">PHMEG_00017221</name>
</gene>
<dbReference type="GO" id="GO:0004519">
    <property type="term" value="F:endonuclease activity"/>
    <property type="evidence" value="ECO:0007669"/>
    <property type="project" value="UniProtKB-KW"/>
</dbReference>
<keyword evidence="9" id="KW-0233">DNA recombination</keyword>
<evidence type="ECO:0000256" key="4">
    <source>
        <dbReference type="ARBA" id="ARBA00022801"/>
    </source>
</evidence>
<dbReference type="InterPro" id="IPR012337">
    <property type="entry name" value="RNaseH-like_sf"/>
</dbReference>
<dbReference type="GO" id="GO:0006310">
    <property type="term" value="P:DNA recombination"/>
    <property type="evidence" value="ECO:0007669"/>
    <property type="project" value="UniProtKB-KW"/>
</dbReference>
<organism evidence="11 12">
    <name type="scientific">Phytophthora megakarya</name>
    <dbReference type="NCBI Taxonomy" id="4795"/>
    <lineage>
        <taxon>Eukaryota</taxon>
        <taxon>Sar</taxon>
        <taxon>Stramenopiles</taxon>
        <taxon>Oomycota</taxon>
        <taxon>Peronosporomycetes</taxon>
        <taxon>Peronosporales</taxon>
        <taxon>Peronosporaceae</taxon>
        <taxon>Phytophthora</taxon>
    </lineage>
</organism>
<evidence type="ECO:0000313" key="12">
    <source>
        <dbReference type="Proteomes" id="UP000198211"/>
    </source>
</evidence>
<dbReference type="GO" id="GO:0003887">
    <property type="term" value="F:DNA-directed DNA polymerase activity"/>
    <property type="evidence" value="ECO:0007669"/>
    <property type="project" value="UniProtKB-KW"/>
</dbReference>
<keyword evidence="5" id="KW-0460">Magnesium</keyword>
<keyword evidence="4" id="KW-0378">Hydrolase</keyword>
<keyword evidence="8" id="KW-0548">Nucleotidyltransferase</keyword>
<keyword evidence="8" id="KW-0808">Transferase</keyword>
<dbReference type="PANTHER" id="PTHR42648:SF11">
    <property type="entry name" value="TRANSPOSON TY4-P GAG-POL POLYPROTEIN"/>
    <property type="match status" value="1"/>
</dbReference>
<dbReference type="GO" id="GO:0046872">
    <property type="term" value="F:metal ion binding"/>
    <property type="evidence" value="ECO:0007669"/>
    <property type="project" value="UniProtKB-KW"/>
</dbReference>
<keyword evidence="2" id="KW-0479">Metal-binding</keyword>
<evidence type="ECO:0000256" key="6">
    <source>
        <dbReference type="ARBA" id="ARBA00022908"/>
    </source>
</evidence>
<dbReference type="PROSITE" id="PS50994">
    <property type="entry name" value="INTEGRASE"/>
    <property type="match status" value="1"/>
</dbReference>
<reference evidence="12" key="1">
    <citation type="submission" date="2017-03" db="EMBL/GenBank/DDBJ databases">
        <title>Phytopthora megakarya and P. palmivora, two closely related causual agents of cacao black pod achieved similar genome size and gene model numbers by different mechanisms.</title>
        <authorList>
            <person name="Ali S."/>
            <person name="Shao J."/>
            <person name="Larry D.J."/>
            <person name="Kronmiller B."/>
            <person name="Shen D."/>
            <person name="Strem M.D."/>
            <person name="Melnick R.L."/>
            <person name="Guiltinan M.J."/>
            <person name="Tyler B.M."/>
            <person name="Meinhardt L.W."/>
            <person name="Bailey B.A."/>
        </authorList>
    </citation>
    <scope>NUCLEOTIDE SEQUENCE [LARGE SCALE GENOMIC DNA]</scope>
    <source>
        <strain evidence="12">zdho120</strain>
    </source>
</reference>
<proteinExistence type="predicted"/>
<accession>A0A225VXC3</accession>
<keyword evidence="8" id="KW-0239">DNA-directed DNA polymerase</keyword>
<evidence type="ECO:0000259" key="10">
    <source>
        <dbReference type="PROSITE" id="PS50994"/>
    </source>
</evidence>
<dbReference type="GO" id="GO:0016787">
    <property type="term" value="F:hydrolase activity"/>
    <property type="evidence" value="ECO:0007669"/>
    <property type="project" value="UniProtKB-KW"/>
</dbReference>
<keyword evidence="6" id="KW-0229">DNA integration</keyword>
<evidence type="ECO:0000256" key="5">
    <source>
        <dbReference type="ARBA" id="ARBA00022842"/>
    </source>
</evidence>
<keyword evidence="7" id="KW-0695">RNA-directed DNA polymerase</keyword>
<protein>
    <recommendedName>
        <fullName evidence="10">Integrase catalytic domain-containing protein</fullName>
    </recommendedName>
</protein>
<evidence type="ECO:0000256" key="1">
    <source>
        <dbReference type="ARBA" id="ARBA00022722"/>
    </source>
</evidence>
<dbReference type="Pfam" id="PF00665">
    <property type="entry name" value="rve"/>
    <property type="match status" value="1"/>
</dbReference>
<evidence type="ECO:0000256" key="7">
    <source>
        <dbReference type="ARBA" id="ARBA00022918"/>
    </source>
</evidence>
<evidence type="ECO:0000313" key="11">
    <source>
        <dbReference type="EMBL" id="OWZ09992.1"/>
    </source>
</evidence>
<name>A0A225VXC3_9STRA</name>
<dbReference type="OrthoDB" id="104418at2759"/>
<dbReference type="GO" id="GO:0003676">
    <property type="term" value="F:nucleic acid binding"/>
    <property type="evidence" value="ECO:0007669"/>
    <property type="project" value="InterPro"/>
</dbReference>
<dbReference type="Gene3D" id="3.30.420.10">
    <property type="entry name" value="Ribonuclease H-like superfamily/Ribonuclease H"/>
    <property type="match status" value="1"/>
</dbReference>
<dbReference type="GO" id="GO:0015074">
    <property type="term" value="P:DNA integration"/>
    <property type="evidence" value="ECO:0007669"/>
    <property type="project" value="UniProtKB-KW"/>
</dbReference>
<keyword evidence="3" id="KW-0255">Endonuclease</keyword>
<dbReference type="Proteomes" id="UP000198211">
    <property type="component" value="Unassembled WGS sequence"/>
</dbReference>
<evidence type="ECO:0000256" key="9">
    <source>
        <dbReference type="ARBA" id="ARBA00023172"/>
    </source>
</evidence>
<feature type="domain" description="Integrase catalytic" evidence="10">
    <location>
        <begin position="47"/>
        <end position="152"/>
    </location>
</feature>
<dbReference type="STRING" id="4795.A0A225VXC3"/>
<evidence type="ECO:0000256" key="8">
    <source>
        <dbReference type="ARBA" id="ARBA00022932"/>
    </source>
</evidence>
<sequence length="212" mass="23137">MSKLVEAGVGVPGLPDLKEDDGPCHGCACGKLSVKGFARQSGSQVKSTNLPEIIHSDVMGPMQPSSRCGARYVVCCVDDLSRFVCVYTLKTKSEMTDKFAEFILLFENQTQCRDKVIRIDNGGEYTDKQLTQVCLQHGISRQASATYTPQQNDGQINAALSTAQQEVVGEAIMTAVYLLTHLPHTARRDTTPYELVYGVISDLGNLRVFGSK</sequence>
<dbReference type="PANTHER" id="PTHR42648">
    <property type="entry name" value="TRANSPOSASE, PUTATIVE-RELATED"/>
    <property type="match status" value="1"/>
</dbReference>
<dbReference type="InterPro" id="IPR039537">
    <property type="entry name" value="Retrotran_Ty1/copia-like"/>
</dbReference>
<dbReference type="InterPro" id="IPR001584">
    <property type="entry name" value="Integrase_cat-core"/>
</dbReference>
<evidence type="ECO:0000256" key="2">
    <source>
        <dbReference type="ARBA" id="ARBA00022723"/>
    </source>
</evidence>
<dbReference type="AlphaFoldDB" id="A0A225VXC3"/>
<keyword evidence="12" id="KW-1185">Reference proteome</keyword>
<dbReference type="InterPro" id="IPR036397">
    <property type="entry name" value="RNaseH_sf"/>
</dbReference>
<comment type="caution">
    <text evidence="11">The sequence shown here is derived from an EMBL/GenBank/DDBJ whole genome shotgun (WGS) entry which is preliminary data.</text>
</comment>
<dbReference type="EMBL" id="NBNE01002597">
    <property type="protein sequence ID" value="OWZ09992.1"/>
    <property type="molecule type" value="Genomic_DNA"/>
</dbReference>
<evidence type="ECO:0000256" key="3">
    <source>
        <dbReference type="ARBA" id="ARBA00022759"/>
    </source>
</evidence>
<dbReference type="GO" id="GO:0003964">
    <property type="term" value="F:RNA-directed DNA polymerase activity"/>
    <property type="evidence" value="ECO:0007669"/>
    <property type="project" value="UniProtKB-KW"/>
</dbReference>
<dbReference type="SUPFAM" id="SSF53098">
    <property type="entry name" value="Ribonuclease H-like"/>
    <property type="match status" value="1"/>
</dbReference>